<dbReference type="AlphaFoldDB" id="A0A4P8L344"/>
<evidence type="ECO:0000259" key="5">
    <source>
        <dbReference type="Pfam" id="PF01048"/>
    </source>
</evidence>
<dbReference type="CDD" id="cd09007">
    <property type="entry name" value="NP-I_spr0068"/>
    <property type="match status" value="1"/>
</dbReference>
<dbReference type="GO" id="GO:0005829">
    <property type="term" value="C:cytosol"/>
    <property type="evidence" value="ECO:0007669"/>
    <property type="project" value="TreeGrafter"/>
</dbReference>
<dbReference type="GO" id="GO:0009116">
    <property type="term" value="P:nucleoside metabolic process"/>
    <property type="evidence" value="ECO:0007669"/>
    <property type="project" value="InterPro"/>
</dbReference>
<dbReference type="OrthoDB" id="7945729at2"/>
<reference evidence="6 7" key="2">
    <citation type="submission" date="2019-05" db="EMBL/GenBank/DDBJ databases">
        <authorList>
            <person name="Suflita J.M."/>
            <person name="Marks C.R."/>
        </authorList>
    </citation>
    <scope>NUCLEOTIDE SEQUENCE [LARGE SCALE GENOMIC DNA]</scope>
    <source>
        <strain evidence="6 7">ALDC</strain>
    </source>
</reference>
<accession>A0A4P8L344</accession>
<keyword evidence="7" id="KW-1185">Reference proteome</keyword>
<dbReference type="InterPro" id="IPR000845">
    <property type="entry name" value="Nucleoside_phosphorylase_d"/>
</dbReference>
<dbReference type="PANTHER" id="PTHR43691">
    <property type="entry name" value="URIDINE PHOSPHORYLASE"/>
    <property type="match status" value="1"/>
</dbReference>
<feature type="compositionally biased region" description="Basic and acidic residues" evidence="4">
    <location>
        <begin position="10"/>
        <end position="20"/>
    </location>
</feature>
<name>A0A4P8L344_9BACT</name>
<dbReference type="Proteomes" id="UP000298602">
    <property type="component" value="Chromosome"/>
</dbReference>
<organism evidence="6 7">
    <name type="scientific">Desulfoglaeba alkanexedens ALDC</name>
    <dbReference type="NCBI Taxonomy" id="980445"/>
    <lineage>
        <taxon>Bacteria</taxon>
        <taxon>Pseudomonadati</taxon>
        <taxon>Thermodesulfobacteriota</taxon>
        <taxon>Syntrophobacteria</taxon>
        <taxon>Syntrophobacterales</taxon>
        <taxon>Syntrophobacteraceae</taxon>
        <taxon>Desulfoglaeba</taxon>
    </lineage>
</organism>
<gene>
    <name evidence="6" type="ORF">FDQ92_08860</name>
</gene>
<dbReference type="RefSeq" id="WP_137424285.1">
    <property type="nucleotide sequence ID" value="NZ_CP040098.1"/>
</dbReference>
<dbReference type="Gene3D" id="3.40.50.1580">
    <property type="entry name" value="Nucleoside phosphorylase domain"/>
    <property type="match status" value="1"/>
</dbReference>
<evidence type="ECO:0000313" key="7">
    <source>
        <dbReference type="Proteomes" id="UP000298602"/>
    </source>
</evidence>
<protein>
    <recommendedName>
        <fullName evidence="2">Uridine phosphorylase</fullName>
        <ecNumber evidence="1">2.4.2.3</ecNumber>
    </recommendedName>
</protein>
<comment type="catalytic activity">
    <reaction evidence="3">
        <text>uridine + phosphate = alpha-D-ribose 1-phosphate + uracil</text>
        <dbReference type="Rhea" id="RHEA:24388"/>
        <dbReference type="ChEBI" id="CHEBI:16704"/>
        <dbReference type="ChEBI" id="CHEBI:17568"/>
        <dbReference type="ChEBI" id="CHEBI:43474"/>
        <dbReference type="ChEBI" id="CHEBI:57720"/>
        <dbReference type="EC" id="2.4.2.3"/>
    </reaction>
</comment>
<evidence type="ECO:0000256" key="1">
    <source>
        <dbReference type="ARBA" id="ARBA00011888"/>
    </source>
</evidence>
<dbReference type="SUPFAM" id="SSF53167">
    <property type="entry name" value="Purine and uridine phosphorylases"/>
    <property type="match status" value="1"/>
</dbReference>
<dbReference type="GO" id="GO:0004850">
    <property type="term" value="F:uridine phosphorylase activity"/>
    <property type="evidence" value="ECO:0007669"/>
    <property type="project" value="UniProtKB-EC"/>
</dbReference>
<dbReference type="EMBL" id="CP040098">
    <property type="protein sequence ID" value="QCQ22260.1"/>
    <property type="molecule type" value="Genomic_DNA"/>
</dbReference>
<dbReference type="KEGG" id="dax:FDQ92_08860"/>
<evidence type="ECO:0000256" key="4">
    <source>
        <dbReference type="SAM" id="MobiDB-lite"/>
    </source>
</evidence>
<evidence type="ECO:0000313" key="6">
    <source>
        <dbReference type="EMBL" id="QCQ22260.1"/>
    </source>
</evidence>
<dbReference type="PANTHER" id="PTHR43691:SF11">
    <property type="entry name" value="FI09636P-RELATED"/>
    <property type="match status" value="1"/>
</dbReference>
<dbReference type="InterPro" id="IPR035994">
    <property type="entry name" value="Nucleoside_phosphorylase_sf"/>
</dbReference>
<proteinExistence type="predicted"/>
<feature type="domain" description="Nucleoside phosphorylase" evidence="5">
    <location>
        <begin position="27"/>
        <end position="230"/>
    </location>
</feature>
<evidence type="ECO:0000256" key="3">
    <source>
        <dbReference type="ARBA" id="ARBA00048447"/>
    </source>
</evidence>
<reference evidence="6 7" key="1">
    <citation type="submission" date="2019-05" db="EMBL/GenBank/DDBJ databases">
        <title>The Complete Genome Sequence of the n-alkane-degrading Desulfoglaeba alkanexedens ALDC reveals multiple alkylsuccinate synthase gene clusters.</title>
        <authorList>
            <person name="Callaghan A.V."/>
            <person name="Davidova I.A."/>
            <person name="Duncan K.E."/>
            <person name="Morris B."/>
            <person name="McInerney M.J."/>
        </authorList>
    </citation>
    <scope>NUCLEOTIDE SEQUENCE [LARGE SCALE GENOMIC DNA]</scope>
    <source>
        <strain evidence="6 7">ALDC</strain>
    </source>
</reference>
<feature type="region of interest" description="Disordered" evidence="4">
    <location>
        <begin position="1"/>
        <end position="20"/>
    </location>
</feature>
<evidence type="ECO:0000256" key="2">
    <source>
        <dbReference type="ARBA" id="ARBA00021980"/>
    </source>
</evidence>
<dbReference type="EC" id="2.4.2.3" evidence="1"/>
<dbReference type="Pfam" id="PF01048">
    <property type="entry name" value="PNP_UDP_1"/>
    <property type="match status" value="1"/>
</dbReference>
<sequence length="258" mass="28256">MPVASPPDRALIDPKRGKSERPLPERALFVFTPEDLKDALRSLTFSGARSRQAAGSRRHRKVFLCGVTEGIFGGVPIAVAGPMLGAPQAVLVLEKLIALGVRRCFALGWCGSLNPTVRIGDVVVPRWAWSEEGTSAHYPLAERPVADPQLVQTVLTGLRGCEGLTVHEGPVWTTDAPYRETEAKVLHYRDKGALGVEMETSALFTVAAYRGIALAVVLVVSDDLSRMEWRHGYRDPRFRAVRASLPERLLQLLTRSSP</sequence>